<dbReference type="KEGG" id="aaf:AURANDRAFT_61432"/>
<organism evidence="4">
    <name type="scientific">Aureococcus anophagefferens</name>
    <name type="common">Harmful bloom alga</name>
    <dbReference type="NCBI Taxonomy" id="44056"/>
    <lineage>
        <taxon>Eukaryota</taxon>
        <taxon>Sar</taxon>
        <taxon>Stramenopiles</taxon>
        <taxon>Ochrophyta</taxon>
        <taxon>Pelagophyceae</taxon>
        <taxon>Pelagomonadales</taxon>
        <taxon>Pelagomonadaceae</taxon>
        <taxon>Aureococcus</taxon>
    </lineage>
</organism>
<protein>
    <submittedName>
        <fullName evidence="3">Uncharacterized protein</fullName>
    </submittedName>
</protein>
<evidence type="ECO:0000313" key="3">
    <source>
        <dbReference type="EMBL" id="EGB12101.1"/>
    </source>
</evidence>
<evidence type="ECO:0000256" key="2">
    <source>
        <dbReference type="SAM" id="Phobius"/>
    </source>
</evidence>
<feature type="transmembrane region" description="Helical" evidence="2">
    <location>
        <begin position="90"/>
        <end position="109"/>
    </location>
</feature>
<keyword evidence="4" id="KW-1185">Reference proteome</keyword>
<evidence type="ECO:0000256" key="1">
    <source>
        <dbReference type="SAM" id="MobiDB-lite"/>
    </source>
</evidence>
<keyword evidence="2" id="KW-0812">Transmembrane</keyword>
<gene>
    <name evidence="3" type="ORF">AURANDRAFT_61432</name>
</gene>
<sequence length="115" mass="11573">MPAAAPVKKADPLPAKKDGPVLTPASASPVKKAAAVMPVVTAPPKPLLVRDDAAAEAAAAEAAKQAAEAVEKFDEPLEVTRKTTKKAVKVAAIAVGAAAFGILLNLVGLPSRSIF</sequence>
<dbReference type="RefSeq" id="XP_009033190.1">
    <property type="nucleotide sequence ID" value="XM_009034942.1"/>
</dbReference>
<proteinExistence type="predicted"/>
<dbReference type="Proteomes" id="UP000002729">
    <property type="component" value="Unassembled WGS sequence"/>
</dbReference>
<feature type="region of interest" description="Disordered" evidence="1">
    <location>
        <begin position="1"/>
        <end position="23"/>
    </location>
</feature>
<accession>F0XYD5</accession>
<dbReference type="AlphaFoldDB" id="F0XYD5"/>
<evidence type="ECO:0000313" key="4">
    <source>
        <dbReference type="Proteomes" id="UP000002729"/>
    </source>
</evidence>
<reference evidence="3 4" key="1">
    <citation type="journal article" date="2011" name="Proc. Natl. Acad. Sci. U.S.A.">
        <title>Niche of harmful alga Aureococcus anophagefferens revealed through ecogenomics.</title>
        <authorList>
            <person name="Gobler C.J."/>
            <person name="Berry D.L."/>
            <person name="Dyhrman S.T."/>
            <person name="Wilhelm S.W."/>
            <person name="Salamov A."/>
            <person name="Lobanov A.V."/>
            <person name="Zhang Y."/>
            <person name="Collier J.L."/>
            <person name="Wurch L.L."/>
            <person name="Kustka A.B."/>
            <person name="Dill B.D."/>
            <person name="Shah M."/>
            <person name="VerBerkmoes N.C."/>
            <person name="Kuo A."/>
            <person name="Terry A."/>
            <person name="Pangilinan J."/>
            <person name="Lindquist E.A."/>
            <person name="Lucas S."/>
            <person name="Paulsen I.T."/>
            <person name="Hattenrath-Lehmann T.K."/>
            <person name="Talmage S.C."/>
            <person name="Walker E.A."/>
            <person name="Koch F."/>
            <person name="Burson A.M."/>
            <person name="Marcoval M.A."/>
            <person name="Tang Y.Z."/>
            <person name="Lecleir G.R."/>
            <person name="Coyne K.J."/>
            <person name="Berg G.M."/>
            <person name="Bertrand E.M."/>
            <person name="Saito M.A."/>
            <person name="Gladyshev V.N."/>
            <person name="Grigoriev I.V."/>
        </authorList>
    </citation>
    <scope>NUCLEOTIDE SEQUENCE [LARGE SCALE GENOMIC DNA]</scope>
    <source>
        <strain evidence="4">CCMP 1984</strain>
    </source>
</reference>
<feature type="compositionally biased region" description="Basic and acidic residues" evidence="1">
    <location>
        <begin position="8"/>
        <end position="19"/>
    </location>
</feature>
<keyword evidence="2" id="KW-0472">Membrane</keyword>
<keyword evidence="2" id="KW-1133">Transmembrane helix</keyword>
<dbReference type="GeneID" id="20223470"/>
<dbReference type="InParanoid" id="F0XYD5"/>
<name>F0XYD5_AURAN</name>
<dbReference type="EMBL" id="GL833121">
    <property type="protein sequence ID" value="EGB12101.1"/>
    <property type="molecule type" value="Genomic_DNA"/>
</dbReference>